<protein>
    <recommendedName>
        <fullName evidence="7">Akirin</fullName>
    </recommendedName>
</protein>
<dbReference type="EMBL" id="CH954179">
    <property type="protein sequence ID" value="KQS61958.1"/>
    <property type="molecule type" value="Genomic_DNA"/>
</dbReference>
<dbReference type="KEGG" id="der:26526642"/>
<accession>A0A0Q5VKD6</accession>
<evidence type="ECO:0000256" key="1">
    <source>
        <dbReference type="ARBA" id="ARBA00004123"/>
    </source>
</evidence>
<comment type="similarity">
    <text evidence="2">Belongs to the akirin family.</text>
</comment>
<dbReference type="Proteomes" id="UP000008711">
    <property type="component" value="Unassembled WGS sequence"/>
</dbReference>
<dbReference type="PANTHER" id="PTHR13293:SF6">
    <property type="entry name" value="AKIRIN-RELATED"/>
    <property type="match status" value="1"/>
</dbReference>
<sequence length="187" mass="22102">MNHIKRKRSLTLREESEHINQSKRFCSNCIEMKLEKLSSPRIPGNNRISRKRSVPWEENSPDNFCAKRAKYQIIERKFKISTEPKIPNDYLMGLPVLPDSDASDSEEGCPKSEIPAAKSETEDNRKLFSYRQLMFICSELMKRCDDRVVQEYELALTQRMAEQYDTFIKFNHDQLQRECEHKTTYLS</sequence>
<dbReference type="GO" id="GO:0045944">
    <property type="term" value="P:positive regulation of transcription by RNA polymerase II"/>
    <property type="evidence" value="ECO:0007669"/>
    <property type="project" value="TreeGrafter"/>
</dbReference>
<dbReference type="GO" id="GO:0045089">
    <property type="term" value="P:positive regulation of innate immune response"/>
    <property type="evidence" value="ECO:0007669"/>
    <property type="project" value="TreeGrafter"/>
</dbReference>
<dbReference type="GO" id="GO:0003712">
    <property type="term" value="F:transcription coregulator activity"/>
    <property type="evidence" value="ECO:0007669"/>
    <property type="project" value="TreeGrafter"/>
</dbReference>
<evidence type="ECO:0000256" key="2">
    <source>
        <dbReference type="ARBA" id="ARBA00005625"/>
    </source>
</evidence>
<reference evidence="5 6" key="1">
    <citation type="journal article" date="2007" name="Nature">
        <title>Evolution of genes and genomes on the Drosophila phylogeny.</title>
        <authorList>
            <consortium name="Drosophila 12 Genomes Consortium"/>
            <person name="Clark A.G."/>
            <person name="Eisen M.B."/>
            <person name="Smith D.R."/>
            <person name="Bergman C.M."/>
            <person name="Oliver B."/>
            <person name="Markow T.A."/>
            <person name="Kaufman T.C."/>
            <person name="Kellis M."/>
            <person name="Gelbart W."/>
            <person name="Iyer V.N."/>
            <person name="Pollard D.A."/>
            <person name="Sackton T.B."/>
            <person name="Larracuente A.M."/>
            <person name="Singh N.D."/>
            <person name="Abad J.P."/>
            <person name="Abt D.N."/>
            <person name="Adryan B."/>
            <person name="Aguade M."/>
            <person name="Akashi H."/>
            <person name="Anderson W.W."/>
            <person name="Aquadro C.F."/>
            <person name="Ardell D.H."/>
            <person name="Arguello R."/>
            <person name="Artieri C.G."/>
            <person name="Barbash D.A."/>
            <person name="Barker D."/>
            <person name="Barsanti P."/>
            <person name="Batterham P."/>
            <person name="Batzoglou S."/>
            <person name="Begun D."/>
            <person name="Bhutkar A."/>
            <person name="Blanco E."/>
            <person name="Bosak S.A."/>
            <person name="Bradley R.K."/>
            <person name="Brand A.D."/>
            <person name="Brent M.R."/>
            <person name="Brooks A.N."/>
            <person name="Brown R.H."/>
            <person name="Butlin R.K."/>
            <person name="Caggese C."/>
            <person name="Calvi B.R."/>
            <person name="Bernardo de Carvalho A."/>
            <person name="Caspi A."/>
            <person name="Castrezana S."/>
            <person name="Celniker S.E."/>
            <person name="Chang J.L."/>
            <person name="Chapple C."/>
            <person name="Chatterji S."/>
            <person name="Chinwalla A."/>
            <person name="Civetta A."/>
            <person name="Clifton S.W."/>
            <person name="Comeron J.M."/>
            <person name="Costello J.C."/>
            <person name="Coyne J.A."/>
            <person name="Daub J."/>
            <person name="David R.G."/>
            <person name="Delcher A.L."/>
            <person name="Delehaunty K."/>
            <person name="Do C.B."/>
            <person name="Ebling H."/>
            <person name="Edwards K."/>
            <person name="Eickbush T."/>
            <person name="Evans J.D."/>
            <person name="Filipski A."/>
            <person name="Findeiss S."/>
            <person name="Freyhult E."/>
            <person name="Fulton L."/>
            <person name="Fulton R."/>
            <person name="Garcia A.C."/>
            <person name="Gardiner A."/>
            <person name="Garfield D.A."/>
            <person name="Garvin B.E."/>
            <person name="Gibson G."/>
            <person name="Gilbert D."/>
            <person name="Gnerre S."/>
            <person name="Godfrey J."/>
            <person name="Good R."/>
            <person name="Gotea V."/>
            <person name="Gravely B."/>
            <person name="Greenberg A.J."/>
            <person name="Griffiths-Jones S."/>
            <person name="Gross S."/>
            <person name="Guigo R."/>
            <person name="Gustafson E.A."/>
            <person name="Haerty W."/>
            <person name="Hahn M.W."/>
            <person name="Halligan D.L."/>
            <person name="Halpern A.L."/>
            <person name="Halter G.M."/>
            <person name="Han M.V."/>
            <person name="Heger A."/>
            <person name="Hillier L."/>
            <person name="Hinrichs A.S."/>
            <person name="Holmes I."/>
            <person name="Hoskins R.A."/>
            <person name="Hubisz M.J."/>
            <person name="Hultmark D."/>
            <person name="Huntley M.A."/>
            <person name="Jaffe D.B."/>
            <person name="Jagadeeshan S."/>
            <person name="Jeck W.R."/>
            <person name="Johnson J."/>
            <person name="Jones C.D."/>
            <person name="Jordan W.C."/>
            <person name="Karpen G.H."/>
            <person name="Kataoka E."/>
            <person name="Keightley P.D."/>
            <person name="Kheradpour P."/>
            <person name="Kirkness E.F."/>
            <person name="Koerich L.B."/>
            <person name="Kristiansen K."/>
            <person name="Kudrna D."/>
            <person name="Kulathinal R.J."/>
            <person name="Kumar S."/>
            <person name="Kwok R."/>
            <person name="Lander E."/>
            <person name="Langley C.H."/>
            <person name="Lapoint R."/>
            <person name="Lazzaro B.P."/>
            <person name="Lee S.J."/>
            <person name="Levesque L."/>
            <person name="Li R."/>
            <person name="Lin C.F."/>
            <person name="Lin M.F."/>
            <person name="Lindblad-Toh K."/>
            <person name="Llopart A."/>
            <person name="Long M."/>
            <person name="Low L."/>
            <person name="Lozovsky E."/>
            <person name="Lu J."/>
            <person name="Luo M."/>
            <person name="Machado C.A."/>
            <person name="Makalowski W."/>
            <person name="Marzo M."/>
            <person name="Matsuda M."/>
            <person name="Matzkin L."/>
            <person name="McAllister B."/>
            <person name="McBride C.S."/>
            <person name="McKernan B."/>
            <person name="McKernan K."/>
            <person name="Mendez-Lago M."/>
            <person name="Minx P."/>
            <person name="Mollenhauer M.U."/>
            <person name="Montooth K."/>
            <person name="Mount S.M."/>
            <person name="Mu X."/>
            <person name="Myers E."/>
            <person name="Negre B."/>
            <person name="Newfeld S."/>
            <person name="Nielsen R."/>
            <person name="Noor M.A."/>
            <person name="O'Grady P."/>
            <person name="Pachter L."/>
            <person name="Papaceit M."/>
            <person name="Parisi M.J."/>
            <person name="Parisi M."/>
            <person name="Parts L."/>
            <person name="Pedersen J.S."/>
            <person name="Pesole G."/>
            <person name="Phillippy A.M."/>
            <person name="Ponting C.P."/>
            <person name="Pop M."/>
            <person name="Porcelli D."/>
            <person name="Powell J.R."/>
            <person name="Prohaska S."/>
            <person name="Pruitt K."/>
            <person name="Puig M."/>
            <person name="Quesneville H."/>
            <person name="Ram K.R."/>
            <person name="Rand D."/>
            <person name="Rasmussen M.D."/>
            <person name="Reed L.K."/>
            <person name="Reenan R."/>
            <person name="Reily A."/>
            <person name="Remington K.A."/>
            <person name="Rieger T.T."/>
            <person name="Ritchie M.G."/>
            <person name="Robin C."/>
            <person name="Rogers Y.H."/>
            <person name="Rohde C."/>
            <person name="Rozas J."/>
            <person name="Rubenfield M.J."/>
            <person name="Ruiz A."/>
            <person name="Russo S."/>
            <person name="Salzberg S.L."/>
            <person name="Sanchez-Gracia A."/>
            <person name="Saranga D.J."/>
            <person name="Sato H."/>
            <person name="Schaeffer S.W."/>
            <person name="Schatz M.C."/>
            <person name="Schlenke T."/>
            <person name="Schwartz R."/>
            <person name="Segarra C."/>
            <person name="Singh R.S."/>
            <person name="Sirot L."/>
            <person name="Sirota M."/>
            <person name="Sisneros N.B."/>
            <person name="Smith C.D."/>
            <person name="Smith T.F."/>
            <person name="Spieth J."/>
            <person name="Stage D.E."/>
            <person name="Stark A."/>
            <person name="Stephan W."/>
            <person name="Strausberg R.L."/>
            <person name="Strempel S."/>
            <person name="Sturgill D."/>
            <person name="Sutton G."/>
            <person name="Sutton G.G."/>
            <person name="Tao W."/>
            <person name="Teichmann S."/>
            <person name="Tobari Y.N."/>
            <person name="Tomimura Y."/>
            <person name="Tsolas J.M."/>
            <person name="Valente V.L."/>
            <person name="Venter E."/>
            <person name="Venter J.C."/>
            <person name="Vicario S."/>
            <person name="Vieira F.G."/>
            <person name="Vilella A.J."/>
            <person name="Villasante A."/>
            <person name="Walenz B."/>
            <person name="Wang J."/>
            <person name="Wasserman M."/>
            <person name="Watts T."/>
            <person name="Wilson D."/>
            <person name="Wilson R.K."/>
            <person name="Wing R.A."/>
            <person name="Wolfner M.F."/>
            <person name="Wong A."/>
            <person name="Wong G.K."/>
            <person name="Wu C.I."/>
            <person name="Wu G."/>
            <person name="Yamamoto D."/>
            <person name="Yang H.P."/>
            <person name="Yang S.P."/>
            <person name="Yorke J.A."/>
            <person name="Yoshida K."/>
            <person name="Zdobnov E."/>
            <person name="Zhang P."/>
            <person name="Zhang Y."/>
            <person name="Zimin A.V."/>
            <person name="Baldwin J."/>
            <person name="Abdouelleil A."/>
            <person name="Abdulkadir J."/>
            <person name="Abebe A."/>
            <person name="Abera B."/>
            <person name="Abreu J."/>
            <person name="Acer S.C."/>
            <person name="Aftuck L."/>
            <person name="Alexander A."/>
            <person name="An P."/>
            <person name="Anderson E."/>
            <person name="Anderson S."/>
            <person name="Arachi H."/>
            <person name="Azer M."/>
            <person name="Bachantsang P."/>
            <person name="Barry A."/>
            <person name="Bayul T."/>
            <person name="Berlin A."/>
            <person name="Bessette D."/>
            <person name="Bloom T."/>
            <person name="Blye J."/>
            <person name="Boguslavskiy L."/>
            <person name="Bonnet C."/>
            <person name="Boukhgalter B."/>
            <person name="Bourzgui I."/>
            <person name="Brown A."/>
            <person name="Cahill P."/>
            <person name="Channer S."/>
            <person name="Cheshatsang Y."/>
            <person name="Chuda L."/>
            <person name="Citroen M."/>
            <person name="Collymore A."/>
            <person name="Cooke P."/>
            <person name="Costello M."/>
            <person name="D'Aco K."/>
            <person name="Daza R."/>
            <person name="De Haan G."/>
            <person name="DeGray S."/>
            <person name="DeMaso C."/>
            <person name="Dhargay N."/>
            <person name="Dooley K."/>
            <person name="Dooley E."/>
            <person name="Doricent M."/>
            <person name="Dorje P."/>
            <person name="Dorjee K."/>
            <person name="Dupes A."/>
            <person name="Elong R."/>
            <person name="Falk J."/>
            <person name="Farina A."/>
            <person name="Faro S."/>
            <person name="Ferguson D."/>
            <person name="Fisher S."/>
            <person name="Foley C.D."/>
            <person name="Franke A."/>
            <person name="Friedrich D."/>
            <person name="Gadbois L."/>
            <person name="Gearin G."/>
            <person name="Gearin C.R."/>
            <person name="Giannoukos G."/>
            <person name="Goode T."/>
            <person name="Graham J."/>
            <person name="Grandbois E."/>
            <person name="Grewal S."/>
            <person name="Gyaltsen K."/>
            <person name="Hafez N."/>
            <person name="Hagos B."/>
            <person name="Hall J."/>
            <person name="Henson C."/>
            <person name="Hollinger A."/>
            <person name="Honan T."/>
            <person name="Huard M.D."/>
            <person name="Hughes L."/>
            <person name="Hurhula B."/>
            <person name="Husby M.E."/>
            <person name="Kamat A."/>
            <person name="Kanga B."/>
            <person name="Kashin S."/>
            <person name="Khazanovich D."/>
            <person name="Kisner P."/>
            <person name="Lance K."/>
            <person name="Lara M."/>
            <person name="Lee W."/>
            <person name="Lennon N."/>
            <person name="Letendre F."/>
            <person name="LeVine R."/>
            <person name="Lipovsky A."/>
            <person name="Liu X."/>
            <person name="Liu J."/>
            <person name="Liu S."/>
            <person name="Lokyitsang T."/>
            <person name="Lokyitsang Y."/>
            <person name="Lubonja R."/>
            <person name="Lui A."/>
            <person name="MacDonald P."/>
            <person name="Magnisalis V."/>
            <person name="Maru K."/>
            <person name="Matthews C."/>
            <person name="McCusker W."/>
            <person name="McDonough S."/>
            <person name="Mehta T."/>
            <person name="Meldrim J."/>
            <person name="Meneus L."/>
            <person name="Mihai O."/>
            <person name="Mihalev A."/>
            <person name="Mihova T."/>
            <person name="Mittelman R."/>
            <person name="Mlenga V."/>
            <person name="Montmayeur A."/>
            <person name="Mulrain L."/>
            <person name="Navidi A."/>
            <person name="Naylor J."/>
            <person name="Negash T."/>
            <person name="Nguyen T."/>
            <person name="Nguyen N."/>
            <person name="Nicol R."/>
            <person name="Norbu C."/>
            <person name="Norbu N."/>
            <person name="Novod N."/>
            <person name="O'Neill B."/>
            <person name="Osman S."/>
            <person name="Markiewicz E."/>
            <person name="Oyono O.L."/>
            <person name="Patti C."/>
            <person name="Phunkhang P."/>
            <person name="Pierre F."/>
            <person name="Priest M."/>
            <person name="Raghuraman S."/>
            <person name="Rege F."/>
            <person name="Reyes R."/>
            <person name="Rise C."/>
            <person name="Rogov P."/>
            <person name="Ross K."/>
            <person name="Ryan E."/>
            <person name="Settipalli S."/>
            <person name="Shea T."/>
            <person name="Sherpa N."/>
            <person name="Shi L."/>
            <person name="Shih D."/>
            <person name="Sparrow T."/>
            <person name="Spaulding J."/>
            <person name="Stalker J."/>
            <person name="Stange-Thomann N."/>
            <person name="Stavropoulos S."/>
            <person name="Stone C."/>
            <person name="Strader C."/>
            <person name="Tesfaye S."/>
            <person name="Thomson T."/>
            <person name="Thoulutsang Y."/>
            <person name="Thoulutsang D."/>
            <person name="Topham K."/>
            <person name="Topping I."/>
            <person name="Tsamla T."/>
            <person name="Vassiliev H."/>
            <person name="Vo A."/>
            <person name="Wangchuk T."/>
            <person name="Wangdi T."/>
            <person name="Weiand M."/>
            <person name="Wilkinson J."/>
            <person name="Wilson A."/>
            <person name="Yadav S."/>
            <person name="Young G."/>
            <person name="Yu Q."/>
            <person name="Zembek L."/>
            <person name="Zhong D."/>
            <person name="Zimmer A."/>
            <person name="Zwirko Z."/>
            <person name="Jaffe D.B."/>
            <person name="Alvarez P."/>
            <person name="Brockman W."/>
            <person name="Butler J."/>
            <person name="Chin C."/>
            <person name="Gnerre S."/>
            <person name="Grabherr M."/>
            <person name="Kleber M."/>
            <person name="Mauceli E."/>
            <person name="MacCallum I."/>
        </authorList>
    </citation>
    <scope>NUCLEOTIDE SEQUENCE [LARGE SCALE GENOMIC DNA]</scope>
    <source>
        <strain evidence="5 6">TSC#14021-0224.01</strain>
    </source>
</reference>
<reference evidence="5 6" key="2">
    <citation type="journal article" date="2008" name="Bioinformatics">
        <title>Assembly reconciliation.</title>
        <authorList>
            <person name="Zimin A.V."/>
            <person name="Smith D.R."/>
            <person name="Sutton G."/>
            <person name="Yorke J.A."/>
        </authorList>
    </citation>
    <scope>NUCLEOTIDE SEQUENCE [LARGE SCALE GENOMIC DNA]</scope>
    <source>
        <strain evidence="5 6">TSC#14021-0224.01</strain>
    </source>
</reference>
<evidence type="ECO:0000313" key="5">
    <source>
        <dbReference type="EMBL" id="KQS61958.1"/>
    </source>
</evidence>
<dbReference type="PANTHER" id="PTHR13293">
    <property type="entry name" value="AKIRIN-RELATED"/>
    <property type="match status" value="1"/>
</dbReference>
<comment type="subcellular location">
    <subcellularLocation>
        <location evidence="1">Nucleus</location>
    </subcellularLocation>
</comment>
<name>A0A0Q5VKD6_DROER</name>
<feature type="region of interest" description="Disordered" evidence="4">
    <location>
        <begin position="101"/>
        <end position="120"/>
    </location>
</feature>
<evidence type="ECO:0000256" key="3">
    <source>
        <dbReference type="ARBA" id="ARBA00023242"/>
    </source>
</evidence>
<dbReference type="AlphaFoldDB" id="A0A0Q5VKD6"/>
<proteinExistence type="inferred from homology"/>
<dbReference type="InterPro" id="IPR024132">
    <property type="entry name" value="Akirin"/>
</dbReference>
<keyword evidence="6" id="KW-1185">Reference proteome</keyword>
<gene>
    <name evidence="5" type="primary">Dere\GG26818</name>
    <name evidence="5" type="synonym">GG26818</name>
    <name evidence="5" type="ORF">Dere_GG26818</name>
</gene>
<dbReference type="OrthoDB" id="10039914at2759"/>
<dbReference type="GO" id="GO:0005634">
    <property type="term" value="C:nucleus"/>
    <property type="evidence" value="ECO:0007669"/>
    <property type="project" value="UniProtKB-SubCell"/>
</dbReference>
<dbReference type="GO" id="GO:0000785">
    <property type="term" value="C:chromatin"/>
    <property type="evidence" value="ECO:0007669"/>
    <property type="project" value="TreeGrafter"/>
</dbReference>
<keyword evidence="3" id="KW-0539">Nucleus</keyword>
<organism evidence="5 6">
    <name type="scientific">Drosophila erecta</name>
    <name type="common">Fruit fly</name>
    <dbReference type="NCBI Taxonomy" id="7220"/>
    <lineage>
        <taxon>Eukaryota</taxon>
        <taxon>Metazoa</taxon>
        <taxon>Ecdysozoa</taxon>
        <taxon>Arthropoda</taxon>
        <taxon>Hexapoda</taxon>
        <taxon>Insecta</taxon>
        <taxon>Pterygota</taxon>
        <taxon>Neoptera</taxon>
        <taxon>Endopterygota</taxon>
        <taxon>Diptera</taxon>
        <taxon>Brachycera</taxon>
        <taxon>Muscomorpha</taxon>
        <taxon>Ephydroidea</taxon>
        <taxon>Drosophilidae</taxon>
        <taxon>Drosophila</taxon>
        <taxon>Sophophora</taxon>
    </lineage>
</organism>
<evidence type="ECO:0000256" key="4">
    <source>
        <dbReference type="SAM" id="MobiDB-lite"/>
    </source>
</evidence>
<evidence type="ECO:0000313" key="6">
    <source>
        <dbReference type="Proteomes" id="UP000008711"/>
    </source>
</evidence>
<evidence type="ECO:0008006" key="7">
    <source>
        <dbReference type="Google" id="ProtNLM"/>
    </source>
</evidence>